<gene>
    <name evidence="3" type="ORF">PENTCL1PPCAC_25903</name>
</gene>
<dbReference type="InterPro" id="IPR001810">
    <property type="entry name" value="F-box_dom"/>
</dbReference>
<dbReference type="Pfam" id="PF12937">
    <property type="entry name" value="F-box-like"/>
    <property type="match status" value="1"/>
</dbReference>
<feature type="domain" description="F-box" evidence="2">
    <location>
        <begin position="105"/>
        <end position="134"/>
    </location>
</feature>
<dbReference type="SMART" id="SM00367">
    <property type="entry name" value="LRR_CC"/>
    <property type="match status" value="1"/>
</dbReference>
<keyword evidence="4" id="KW-1185">Reference proteome</keyword>
<dbReference type="EMBL" id="BTSX01000006">
    <property type="protein sequence ID" value="GMT03729.1"/>
    <property type="molecule type" value="Genomic_DNA"/>
</dbReference>
<sequence>EWTCDWVQHPSKGTISRHHSHKKAIFLEKAMQNSDDDPSTSRVERLRVERLKLTCDQAVKNKGDEPSTSGLSALQQPVILDADRFPLPPANDEDSSFQECQVDGLLRIFEYLTLKERVRLSQTCRRFHELLTDNKASSIRGLTVLNMFQRKVWEKSVQNNAISSLTILNISSTDHIVSLLRHVRTIDCLKIWYRDSEFVDAVLDAFNDSVLVRNVDVYPYGGEIALDKVSERFPKVHAITMRPHGNTYFYNGIRIPSMPDFSHLSILCMDSFEPLPGFAFPQSVKSLDFGHRKLRNMRYLFDALAQLNLTYLSLSHLKFDDYSIFAELIFSMARMRRLDVLVLKFCHLMDTGDSRAKEEDQMALRAIQLESWKRMIDTGDMELSVRQLHFDLCHDVGWMALYSFTVLSQKTLKNLSVSLLYEDESHFISLLSLTPLLHRLNVTISLSVMQKDTLKIESIKAPPELPLEFHDVVSRFEASYLVLPHLMQSIFGMHCRNLQDCKFIVTRGLNDAILEMMSMNCPHLKKLSIIKCSEVTDEGLLFFATNVSQRKTSAPLKILYKNNGPLVGVYGTLVVQKTKRETIHYYTKTFQEVDKENFGECLYFKNQTLNRTVIYKNYTPEDSNHLLGLVIDIEDYLNESSVRNWTRMFNMDSDSDLPESK</sequence>
<dbReference type="InterPro" id="IPR036047">
    <property type="entry name" value="F-box-like_dom_sf"/>
</dbReference>
<evidence type="ECO:0000313" key="4">
    <source>
        <dbReference type="Proteomes" id="UP001432027"/>
    </source>
</evidence>
<dbReference type="SUPFAM" id="SSF52047">
    <property type="entry name" value="RNI-like"/>
    <property type="match status" value="1"/>
</dbReference>
<dbReference type="SUPFAM" id="SSF81383">
    <property type="entry name" value="F-box domain"/>
    <property type="match status" value="1"/>
</dbReference>
<comment type="caution">
    <text evidence="3">The sequence shown here is derived from an EMBL/GenBank/DDBJ whole genome shotgun (WGS) entry which is preliminary data.</text>
</comment>
<dbReference type="InterPro" id="IPR032675">
    <property type="entry name" value="LRR_dom_sf"/>
</dbReference>
<accession>A0AAV5UCD7</accession>
<reference evidence="3" key="1">
    <citation type="submission" date="2023-10" db="EMBL/GenBank/DDBJ databases">
        <title>Genome assembly of Pristionchus species.</title>
        <authorList>
            <person name="Yoshida K."/>
            <person name="Sommer R.J."/>
        </authorList>
    </citation>
    <scope>NUCLEOTIDE SEQUENCE</scope>
    <source>
        <strain evidence="3">RS0144</strain>
    </source>
</reference>
<evidence type="ECO:0000256" key="1">
    <source>
        <dbReference type="ARBA" id="ARBA00022786"/>
    </source>
</evidence>
<dbReference type="Proteomes" id="UP001432027">
    <property type="component" value="Unassembled WGS sequence"/>
</dbReference>
<dbReference type="CDD" id="cd09917">
    <property type="entry name" value="F-box_SF"/>
    <property type="match status" value="1"/>
</dbReference>
<organism evidence="3 4">
    <name type="scientific">Pristionchus entomophagus</name>
    <dbReference type="NCBI Taxonomy" id="358040"/>
    <lineage>
        <taxon>Eukaryota</taxon>
        <taxon>Metazoa</taxon>
        <taxon>Ecdysozoa</taxon>
        <taxon>Nematoda</taxon>
        <taxon>Chromadorea</taxon>
        <taxon>Rhabditida</taxon>
        <taxon>Rhabditina</taxon>
        <taxon>Diplogasteromorpha</taxon>
        <taxon>Diplogasteroidea</taxon>
        <taxon>Neodiplogasteridae</taxon>
        <taxon>Pristionchus</taxon>
    </lineage>
</organism>
<feature type="non-terminal residue" evidence="3">
    <location>
        <position position="1"/>
    </location>
</feature>
<dbReference type="Gene3D" id="3.80.10.10">
    <property type="entry name" value="Ribonuclease Inhibitor"/>
    <property type="match status" value="1"/>
</dbReference>
<evidence type="ECO:0000313" key="3">
    <source>
        <dbReference type="EMBL" id="GMT03729.1"/>
    </source>
</evidence>
<dbReference type="Gene3D" id="1.20.1280.50">
    <property type="match status" value="1"/>
</dbReference>
<evidence type="ECO:0000259" key="2">
    <source>
        <dbReference type="Pfam" id="PF12937"/>
    </source>
</evidence>
<protein>
    <recommendedName>
        <fullName evidence="2">F-box domain-containing protein</fullName>
    </recommendedName>
</protein>
<dbReference type="AlphaFoldDB" id="A0AAV5UCD7"/>
<name>A0AAV5UCD7_9BILA</name>
<proteinExistence type="predicted"/>
<dbReference type="InterPro" id="IPR006553">
    <property type="entry name" value="Leu-rich_rpt_Cys-con_subtyp"/>
</dbReference>
<keyword evidence="1" id="KW-0833">Ubl conjugation pathway</keyword>